<sequence length="322" mass="35361">MPEADGTDVDAAALLALALRHLDDHYTRRPFTRIPTLDDSTTQPFRPFPALAVAMAGYVLSAWEVRTFRIERARPGERIRFFTAQGGDPRRVFRACTLFDAELGTQRVAELCGHSLCTNKAPLGPGSRCADHLGDPVPDGCAPGYWLHTAGAAARSVENGRGALTETEGLAVHAVRSGLPVGEVSAATGLREWAVRVLTGEPARVPEGVDDSDDPACWPLVLAPVRDITAADVHRVRALGEDGGPAEPAPEAVLARADRWYFYEPLRENGPFLVQGEEDCAFTLEWWQVQDHLPEHRLARLGDERRRRELYEPPCSCDDCCY</sequence>
<protein>
    <submittedName>
        <fullName evidence="1">Uncharacterized protein</fullName>
    </submittedName>
</protein>
<evidence type="ECO:0000313" key="1">
    <source>
        <dbReference type="EMBL" id="GAA4776485.1"/>
    </source>
</evidence>
<gene>
    <name evidence="1" type="ORF">GCM10023329_26620</name>
</gene>
<comment type="caution">
    <text evidence="1">The sequence shown here is derived from an EMBL/GenBank/DDBJ whole genome shotgun (WGS) entry which is preliminary data.</text>
</comment>
<name>A0ABP9AAP4_9ACTN</name>
<proteinExistence type="predicted"/>
<evidence type="ECO:0000313" key="2">
    <source>
        <dbReference type="Proteomes" id="UP001501147"/>
    </source>
</evidence>
<dbReference type="RefSeq" id="WP_345613508.1">
    <property type="nucleotide sequence ID" value="NZ_BAABJV010000005.1"/>
</dbReference>
<keyword evidence="2" id="KW-1185">Reference proteome</keyword>
<dbReference type="EMBL" id="BAABJV010000005">
    <property type="protein sequence ID" value="GAA4776485.1"/>
    <property type="molecule type" value="Genomic_DNA"/>
</dbReference>
<accession>A0ABP9AAP4</accession>
<reference evidence="2" key="1">
    <citation type="journal article" date="2019" name="Int. J. Syst. Evol. Microbiol.">
        <title>The Global Catalogue of Microorganisms (GCM) 10K type strain sequencing project: providing services to taxonomists for standard genome sequencing and annotation.</title>
        <authorList>
            <consortium name="The Broad Institute Genomics Platform"/>
            <consortium name="The Broad Institute Genome Sequencing Center for Infectious Disease"/>
            <person name="Wu L."/>
            <person name="Ma J."/>
        </authorList>
    </citation>
    <scope>NUCLEOTIDE SEQUENCE [LARGE SCALE GENOMIC DNA]</scope>
    <source>
        <strain evidence="2">JCM 18324</strain>
    </source>
</reference>
<organism evidence="1 2">
    <name type="scientific">Streptomyces sanyensis</name>
    <dbReference type="NCBI Taxonomy" id="568869"/>
    <lineage>
        <taxon>Bacteria</taxon>
        <taxon>Bacillati</taxon>
        <taxon>Actinomycetota</taxon>
        <taxon>Actinomycetes</taxon>
        <taxon>Kitasatosporales</taxon>
        <taxon>Streptomycetaceae</taxon>
        <taxon>Streptomyces</taxon>
    </lineage>
</organism>
<dbReference type="Proteomes" id="UP001501147">
    <property type="component" value="Unassembled WGS sequence"/>
</dbReference>